<evidence type="ECO:0000256" key="6">
    <source>
        <dbReference type="ARBA" id="ARBA00037589"/>
    </source>
</evidence>
<evidence type="ECO:0000313" key="12">
    <source>
        <dbReference type="Proteomes" id="UP000076131"/>
    </source>
</evidence>
<proteinExistence type="inferred from homology"/>
<dbReference type="Gene3D" id="3.40.50.10090">
    <property type="match status" value="2"/>
</dbReference>
<dbReference type="STRING" id="416169.RHOFW104T7_11235"/>
<comment type="function">
    <text evidence="6 9">Catalyzes cyclization of the linear tetrapyrrole, hydroxymethylbilane, to the macrocyclic uroporphyrinogen III.</text>
</comment>
<evidence type="ECO:0000256" key="2">
    <source>
        <dbReference type="ARBA" id="ARBA00008133"/>
    </source>
</evidence>
<dbReference type="PANTHER" id="PTHR38042">
    <property type="entry name" value="UROPORPHYRINOGEN-III SYNTHASE, CHLOROPLASTIC"/>
    <property type="match status" value="1"/>
</dbReference>
<evidence type="ECO:0000256" key="5">
    <source>
        <dbReference type="ARBA" id="ARBA00023244"/>
    </source>
</evidence>
<protein>
    <recommendedName>
        <fullName evidence="7 9">Uroporphyrinogen-III synthase</fullName>
        <ecNumber evidence="3 9">4.2.1.75</ecNumber>
    </recommendedName>
</protein>
<comment type="pathway">
    <text evidence="1 9">Porphyrin-containing compound metabolism; protoporphyrin-IX biosynthesis; coproporphyrinogen-III from 5-aminolevulinate: step 3/4.</text>
</comment>
<evidence type="ECO:0000259" key="10">
    <source>
        <dbReference type="Pfam" id="PF02602"/>
    </source>
</evidence>
<dbReference type="Pfam" id="PF02602">
    <property type="entry name" value="HEM4"/>
    <property type="match status" value="1"/>
</dbReference>
<dbReference type="EMBL" id="LVJS01000037">
    <property type="protein sequence ID" value="KZC23965.1"/>
    <property type="molecule type" value="Genomic_DNA"/>
</dbReference>
<dbReference type="InterPro" id="IPR039793">
    <property type="entry name" value="UROS/Hem4"/>
</dbReference>
<dbReference type="AlphaFoldDB" id="A0A154QI59"/>
<evidence type="ECO:0000256" key="8">
    <source>
        <dbReference type="ARBA" id="ARBA00048617"/>
    </source>
</evidence>
<dbReference type="Proteomes" id="UP000076131">
    <property type="component" value="Unassembled WGS sequence"/>
</dbReference>
<accession>A0A154QI59</accession>
<comment type="caution">
    <text evidence="11">The sequence shown here is derived from an EMBL/GenBank/DDBJ whole genome shotgun (WGS) entry which is preliminary data.</text>
</comment>
<dbReference type="GO" id="GO:0004852">
    <property type="term" value="F:uroporphyrinogen-III synthase activity"/>
    <property type="evidence" value="ECO:0007669"/>
    <property type="project" value="UniProtKB-UniRule"/>
</dbReference>
<feature type="domain" description="Tetrapyrrole biosynthesis uroporphyrinogen III synthase" evidence="10">
    <location>
        <begin position="31"/>
        <end position="246"/>
    </location>
</feature>
<comment type="similarity">
    <text evidence="2 9">Belongs to the uroporphyrinogen-III synthase family.</text>
</comment>
<dbReference type="EC" id="4.2.1.75" evidence="3 9"/>
<dbReference type="InterPro" id="IPR003754">
    <property type="entry name" value="4pyrrol_synth_uPrphyn_synth"/>
</dbReference>
<sequence>MTVAARQPSRNKPDLRGRTVVITRPAGTASALARRVRALGGVPLLLPGLALRGVADAGDARRGLRAALAAELILFTSPAAVRHAAALLPLRTTAAVLAVGQGTARALRRHGVAAPLAPQRQDSEGLLEHPGLRELRGRRVALVGAPGGRGVLREQLAARGAQLQEVHVYRRVPPRLDRRHFEALLRLPASAQVLLSSAEALHHLQQGLPAAAWARLCAATAVVSSERLALAARAAGFARIVPAASALPADLLDAAARAG</sequence>
<evidence type="ECO:0000256" key="3">
    <source>
        <dbReference type="ARBA" id="ARBA00013109"/>
    </source>
</evidence>
<dbReference type="CDD" id="cd06578">
    <property type="entry name" value="HemD"/>
    <property type="match status" value="1"/>
</dbReference>
<reference evidence="11 12" key="1">
    <citation type="journal article" date="2016" name="MBio">
        <title>Lateral Gene Transfer in a Heavy Metal-Contaminated-Groundwater Microbial Community.</title>
        <authorList>
            <person name="Hemme C.L."/>
            <person name="Green S.J."/>
            <person name="Rishishwar L."/>
            <person name="Prakash O."/>
            <person name="Pettenato A."/>
            <person name="Chakraborty R."/>
            <person name="Deutschbauer A.M."/>
            <person name="Van Nostrand J.D."/>
            <person name="Wu L."/>
            <person name="He Z."/>
            <person name="Jordan I.K."/>
            <person name="Hazen T.C."/>
            <person name="Arkin A.P."/>
            <person name="Kostka J.E."/>
            <person name="Zhou J."/>
        </authorList>
    </citation>
    <scope>NUCLEOTIDE SEQUENCE [LARGE SCALE GENOMIC DNA]</scope>
    <source>
        <strain evidence="11 12">FW104-T7</strain>
    </source>
</reference>
<dbReference type="GO" id="GO:0006782">
    <property type="term" value="P:protoporphyrinogen IX biosynthetic process"/>
    <property type="evidence" value="ECO:0007669"/>
    <property type="project" value="UniProtKB-UniRule"/>
</dbReference>
<comment type="catalytic activity">
    <reaction evidence="8 9">
        <text>hydroxymethylbilane = uroporphyrinogen III + H2O</text>
        <dbReference type="Rhea" id="RHEA:18965"/>
        <dbReference type="ChEBI" id="CHEBI:15377"/>
        <dbReference type="ChEBI" id="CHEBI:57308"/>
        <dbReference type="ChEBI" id="CHEBI:57845"/>
        <dbReference type="EC" id="4.2.1.75"/>
    </reaction>
</comment>
<dbReference type="GO" id="GO:0006780">
    <property type="term" value="P:uroporphyrinogen III biosynthetic process"/>
    <property type="evidence" value="ECO:0007669"/>
    <property type="project" value="UniProtKB-UniRule"/>
</dbReference>
<dbReference type="PANTHER" id="PTHR38042:SF1">
    <property type="entry name" value="UROPORPHYRINOGEN-III SYNTHASE, CHLOROPLASTIC"/>
    <property type="match status" value="1"/>
</dbReference>
<evidence type="ECO:0000313" key="11">
    <source>
        <dbReference type="EMBL" id="KZC23965.1"/>
    </source>
</evidence>
<keyword evidence="4 9" id="KW-0456">Lyase</keyword>
<name>A0A154QI59_9GAMM</name>
<dbReference type="RefSeq" id="WP_008436597.1">
    <property type="nucleotide sequence ID" value="NZ_LVJS01000037.1"/>
</dbReference>
<dbReference type="SUPFAM" id="SSF69618">
    <property type="entry name" value="HemD-like"/>
    <property type="match status" value="1"/>
</dbReference>
<evidence type="ECO:0000256" key="9">
    <source>
        <dbReference type="RuleBase" id="RU366031"/>
    </source>
</evidence>
<dbReference type="UniPathway" id="UPA00251">
    <property type="reaction ID" value="UER00320"/>
</dbReference>
<evidence type="ECO:0000256" key="4">
    <source>
        <dbReference type="ARBA" id="ARBA00023239"/>
    </source>
</evidence>
<evidence type="ECO:0000256" key="7">
    <source>
        <dbReference type="ARBA" id="ARBA00040167"/>
    </source>
</evidence>
<gene>
    <name evidence="11" type="ORF">RHOFW104T7_11235</name>
</gene>
<dbReference type="eggNOG" id="COG1587">
    <property type="taxonomic scope" value="Bacteria"/>
</dbReference>
<keyword evidence="5 9" id="KW-0627">Porphyrin biosynthesis</keyword>
<evidence type="ECO:0000256" key="1">
    <source>
        <dbReference type="ARBA" id="ARBA00004772"/>
    </source>
</evidence>
<dbReference type="InterPro" id="IPR036108">
    <property type="entry name" value="4pyrrol_syn_uPrphyn_synt_sf"/>
</dbReference>
<organism evidence="11 12">
    <name type="scientific">Rhodanobacter thiooxydans</name>
    <dbReference type="NCBI Taxonomy" id="416169"/>
    <lineage>
        <taxon>Bacteria</taxon>
        <taxon>Pseudomonadati</taxon>
        <taxon>Pseudomonadota</taxon>
        <taxon>Gammaproteobacteria</taxon>
        <taxon>Lysobacterales</taxon>
        <taxon>Rhodanobacteraceae</taxon>
        <taxon>Rhodanobacter</taxon>
    </lineage>
</organism>
<keyword evidence="12" id="KW-1185">Reference proteome</keyword>